<keyword evidence="3" id="KW-1185">Reference proteome</keyword>
<comment type="caution">
    <text evidence="2">The sequence shown here is derived from an EMBL/GenBank/DDBJ whole genome shotgun (WGS) entry which is preliminary data.</text>
</comment>
<sequence>MASEPEPLAIEAFNKMPSIQKGASVDSHDKALSMESRKPSSDSKPARSYGVVVTEYVVLQHIHDPDTQPGIQKHSQYCAAFRNEVDAVDYIKRLVSQDVDHVRSPSPITDLTSEIEPPRSYRTIDDFLEGKEALDTIYSGGKYIGLGYHYREGTVGWERMIWIQESRGIAY</sequence>
<evidence type="ECO:0000313" key="3">
    <source>
        <dbReference type="Proteomes" id="UP001305779"/>
    </source>
</evidence>
<reference evidence="2 3" key="1">
    <citation type="journal article" date="2023" name="G3 (Bethesda)">
        <title>A chromosome-level genome assembly of Zasmidium syzygii isolated from banana leaves.</title>
        <authorList>
            <person name="van Westerhoven A.C."/>
            <person name="Mehrabi R."/>
            <person name="Talebi R."/>
            <person name="Steentjes M.B.F."/>
            <person name="Corcolon B."/>
            <person name="Chong P.A."/>
            <person name="Kema G.H.J."/>
            <person name="Seidl M.F."/>
        </authorList>
    </citation>
    <scope>NUCLEOTIDE SEQUENCE [LARGE SCALE GENOMIC DNA]</scope>
    <source>
        <strain evidence="2 3">P124</strain>
    </source>
</reference>
<gene>
    <name evidence="2" type="ORF">PRZ48_011918</name>
</gene>
<evidence type="ECO:0000256" key="1">
    <source>
        <dbReference type="SAM" id="MobiDB-lite"/>
    </source>
</evidence>
<evidence type="ECO:0000313" key="2">
    <source>
        <dbReference type="EMBL" id="KAK4497467.1"/>
    </source>
</evidence>
<feature type="region of interest" description="Disordered" evidence="1">
    <location>
        <begin position="1"/>
        <end position="47"/>
    </location>
</feature>
<name>A0ABR0E7R5_ZASCE</name>
<proteinExistence type="predicted"/>
<accession>A0ABR0E7R5</accession>
<protein>
    <submittedName>
        <fullName evidence="2">Uncharacterized protein</fullName>
    </submittedName>
</protein>
<organism evidence="2 3">
    <name type="scientific">Zasmidium cellare</name>
    <name type="common">Wine cellar mold</name>
    <name type="synonym">Racodium cellare</name>
    <dbReference type="NCBI Taxonomy" id="395010"/>
    <lineage>
        <taxon>Eukaryota</taxon>
        <taxon>Fungi</taxon>
        <taxon>Dikarya</taxon>
        <taxon>Ascomycota</taxon>
        <taxon>Pezizomycotina</taxon>
        <taxon>Dothideomycetes</taxon>
        <taxon>Dothideomycetidae</taxon>
        <taxon>Mycosphaerellales</taxon>
        <taxon>Mycosphaerellaceae</taxon>
        <taxon>Zasmidium</taxon>
    </lineage>
</organism>
<dbReference type="Proteomes" id="UP001305779">
    <property type="component" value="Unassembled WGS sequence"/>
</dbReference>
<dbReference type="EMBL" id="JAXOVC010000009">
    <property type="protein sequence ID" value="KAK4497467.1"/>
    <property type="molecule type" value="Genomic_DNA"/>
</dbReference>
<feature type="compositionally biased region" description="Basic and acidic residues" evidence="1">
    <location>
        <begin position="26"/>
        <end position="45"/>
    </location>
</feature>